<keyword evidence="4 6" id="KW-0663">Pyridoxal phosphate</keyword>
<dbReference type="InterPro" id="IPR015421">
    <property type="entry name" value="PyrdxlP-dep_Trfase_major"/>
</dbReference>
<keyword evidence="5 7" id="KW-0456">Lyase</keyword>
<keyword evidence="9" id="KW-1185">Reference proteome</keyword>
<dbReference type="Proteomes" id="UP000650511">
    <property type="component" value="Unassembled WGS sequence"/>
</dbReference>
<dbReference type="RefSeq" id="WP_130650728.1">
    <property type="nucleotide sequence ID" value="NZ_BMHA01000002.1"/>
</dbReference>
<evidence type="ECO:0000256" key="3">
    <source>
        <dbReference type="ARBA" id="ARBA00022793"/>
    </source>
</evidence>
<gene>
    <name evidence="8" type="ORF">GCM10011354_08000</name>
</gene>
<comment type="caution">
    <text evidence="8">The sequence shown here is derived from an EMBL/GenBank/DDBJ whole genome shotgun (WGS) entry which is preliminary data.</text>
</comment>
<dbReference type="PANTHER" id="PTHR11999:SF70">
    <property type="entry name" value="MIP05841P"/>
    <property type="match status" value="1"/>
</dbReference>
<evidence type="ECO:0000256" key="7">
    <source>
        <dbReference type="RuleBase" id="RU000382"/>
    </source>
</evidence>
<organism evidence="8 9">
    <name type="scientific">Egicoccus halophilus</name>
    <dbReference type="NCBI Taxonomy" id="1670830"/>
    <lineage>
        <taxon>Bacteria</taxon>
        <taxon>Bacillati</taxon>
        <taxon>Actinomycetota</taxon>
        <taxon>Nitriliruptoria</taxon>
        <taxon>Egicoccales</taxon>
        <taxon>Egicoccaceae</taxon>
        <taxon>Egicoccus</taxon>
    </lineage>
</organism>
<evidence type="ECO:0000313" key="9">
    <source>
        <dbReference type="Proteomes" id="UP000650511"/>
    </source>
</evidence>
<dbReference type="InterPro" id="IPR010977">
    <property type="entry name" value="Aromatic_deC"/>
</dbReference>
<proteinExistence type="inferred from homology"/>
<dbReference type="Gene3D" id="1.20.1340.10">
    <property type="entry name" value="dopa decarboxylase, N-terminal domain"/>
    <property type="match status" value="1"/>
</dbReference>
<name>A0A8J3A7Z7_9ACTN</name>
<dbReference type="GO" id="GO:0004058">
    <property type="term" value="F:aromatic-L-amino-acid decarboxylase activity"/>
    <property type="evidence" value="ECO:0007669"/>
    <property type="project" value="UniProtKB-ARBA"/>
</dbReference>
<dbReference type="Pfam" id="PF00282">
    <property type="entry name" value="Pyridoxal_deC"/>
    <property type="match status" value="1"/>
</dbReference>
<comment type="cofactor">
    <cofactor evidence="1 6 7">
        <name>pyridoxal 5'-phosphate</name>
        <dbReference type="ChEBI" id="CHEBI:597326"/>
    </cofactor>
</comment>
<reference evidence="8" key="2">
    <citation type="submission" date="2020-09" db="EMBL/GenBank/DDBJ databases">
        <authorList>
            <person name="Sun Q."/>
            <person name="Zhou Y."/>
        </authorList>
    </citation>
    <scope>NUCLEOTIDE SEQUENCE</scope>
    <source>
        <strain evidence="8">CGMCC 1.14988</strain>
    </source>
</reference>
<dbReference type="EMBL" id="BMHA01000002">
    <property type="protein sequence ID" value="GGI04216.1"/>
    <property type="molecule type" value="Genomic_DNA"/>
</dbReference>
<dbReference type="Gene3D" id="3.40.640.10">
    <property type="entry name" value="Type I PLP-dependent aspartate aminotransferase-like (Major domain)"/>
    <property type="match status" value="1"/>
</dbReference>
<dbReference type="GO" id="GO:0019752">
    <property type="term" value="P:carboxylic acid metabolic process"/>
    <property type="evidence" value="ECO:0007669"/>
    <property type="project" value="InterPro"/>
</dbReference>
<dbReference type="PANTHER" id="PTHR11999">
    <property type="entry name" value="GROUP II PYRIDOXAL-5-PHOSPHATE DECARBOXYLASE"/>
    <property type="match status" value="1"/>
</dbReference>
<dbReference type="OrthoDB" id="3335676at2"/>
<accession>A0A8J3A7Z7</accession>
<comment type="similarity">
    <text evidence="2 7">Belongs to the group II decarboxylase family.</text>
</comment>
<dbReference type="AlphaFoldDB" id="A0A8J3A7Z7"/>
<dbReference type="Gene3D" id="3.90.1150.10">
    <property type="entry name" value="Aspartate Aminotransferase, domain 1"/>
    <property type="match status" value="1"/>
</dbReference>
<dbReference type="InterPro" id="IPR002129">
    <property type="entry name" value="PyrdxlP-dep_de-COase"/>
</dbReference>
<protein>
    <submittedName>
        <fullName evidence="8">Aromatic-L-amino-acid decarboxylase</fullName>
    </submittedName>
</protein>
<sequence length="511" mass="55427">MTASAEPARDGLDPAQSGLGDMDADAFRRHGHAVVDLIADYLEGVGERPVLAQVRPGEVREALPATPPRAPEPFDAALDDLERVLLPGITHWNHPAFHAYFAITGSGPGILGEALSAALNVNGMLWRTSPSATELEELVLDWLRQLLGLPAGLRAIVTDSASMSTMLALAAAREQAGLDVRQRGLAGRADVPLLRIYTSEHAHSSVEKAAITLGLGRDGVRTVPTDAQHRLDVTALGEAVREDLRFGYRPLAFVPTVGTTSTTSIDPVGAVAELRDELVAELGHPIWLHVDGAYGGMAAICPELRWVLDGVERADSFVTNPHKWLFTPIDCSALFVREPAWLTRAFSLVPEYLTTDDEGVTDYMDWGVQLGRRFRALKLWLVIRYFGADGLAARIREHVAQAQRVVAWVEQHPDLELMAPAPLSTVCFRAAPEDLGGDEDARRRLNRAWLARINATGEAYLSHTELDGRYVLRLALGNLRTTDERLSATLAVLERELTTARAAGSGTPAAG</sequence>
<evidence type="ECO:0000256" key="6">
    <source>
        <dbReference type="PIRSR" id="PIRSR602129-50"/>
    </source>
</evidence>
<dbReference type="InterPro" id="IPR015424">
    <property type="entry name" value="PyrdxlP-dep_Trfase"/>
</dbReference>
<dbReference type="PROSITE" id="PS00392">
    <property type="entry name" value="DDC_GAD_HDC_YDC"/>
    <property type="match status" value="1"/>
</dbReference>
<evidence type="ECO:0000256" key="4">
    <source>
        <dbReference type="ARBA" id="ARBA00022898"/>
    </source>
</evidence>
<evidence type="ECO:0000256" key="5">
    <source>
        <dbReference type="ARBA" id="ARBA00023239"/>
    </source>
</evidence>
<dbReference type="SUPFAM" id="SSF53383">
    <property type="entry name" value="PLP-dependent transferases"/>
    <property type="match status" value="1"/>
</dbReference>
<dbReference type="GO" id="GO:0030170">
    <property type="term" value="F:pyridoxal phosphate binding"/>
    <property type="evidence" value="ECO:0007669"/>
    <property type="project" value="InterPro"/>
</dbReference>
<dbReference type="GO" id="GO:0006520">
    <property type="term" value="P:amino acid metabolic process"/>
    <property type="evidence" value="ECO:0007669"/>
    <property type="project" value="InterPro"/>
</dbReference>
<dbReference type="InterPro" id="IPR021115">
    <property type="entry name" value="Pyridoxal-P_BS"/>
</dbReference>
<reference evidence="8" key="1">
    <citation type="journal article" date="2014" name="Int. J. Syst. Evol. Microbiol.">
        <title>Complete genome sequence of Corynebacterium casei LMG S-19264T (=DSM 44701T), isolated from a smear-ripened cheese.</title>
        <authorList>
            <consortium name="US DOE Joint Genome Institute (JGI-PGF)"/>
            <person name="Walter F."/>
            <person name="Albersmeier A."/>
            <person name="Kalinowski J."/>
            <person name="Ruckert C."/>
        </authorList>
    </citation>
    <scope>NUCLEOTIDE SEQUENCE</scope>
    <source>
        <strain evidence="8">CGMCC 1.14988</strain>
    </source>
</reference>
<keyword evidence="3" id="KW-0210">Decarboxylase</keyword>
<feature type="modified residue" description="N6-(pyridoxal phosphate)lysine" evidence="6">
    <location>
        <position position="323"/>
    </location>
</feature>
<evidence type="ECO:0000313" key="8">
    <source>
        <dbReference type="EMBL" id="GGI04216.1"/>
    </source>
</evidence>
<dbReference type="InterPro" id="IPR015422">
    <property type="entry name" value="PyrdxlP-dep_Trfase_small"/>
</dbReference>
<dbReference type="PRINTS" id="PR00800">
    <property type="entry name" value="YHDCRBOXLASE"/>
</dbReference>
<dbReference type="GO" id="GO:0005737">
    <property type="term" value="C:cytoplasm"/>
    <property type="evidence" value="ECO:0007669"/>
    <property type="project" value="TreeGrafter"/>
</dbReference>
<evidence type="ECO:0000256" key="2">
    <source>
        <dbReference type="ARBA" id="ARBA00009533"/>
    </source>
</evidence>
<evidence type="ECO:0000256" key="1">
    <source>
        <dbReference type="ARBA" id="ARBA00001933"/>
    </source>
</evidence>